<dbReference type="PANTHER" id="PTHR13693:SF77">
    <property type="entry name" value="8-AMINO-7-OXONONANOATE SYNTHASE"/>
    <property type="match status" value="1"/>
</dbReference>
<dbReference type="Proteomes" id="UP000019433">
    <property type="component" value="Chromosome"/>
</dbReference>
<dbReference type="InterPro" id="IPR004839">
    <property type="entry name" value="Aminotransferase_I/II_large"/>
</dbReference>
<dbReference type="EMBL" id="CP006571">
    <property type="protein sequence ID" value="AHK63351.1"/>
    <property type="molecule type" value="Genomic_DNA"/>
</dbReference>
<reference evidence="7 8" key="1">
    <citation type="journal article" date="2014" name="Syst. Appl. Microbiol.">
        <title>Evidence for the existence of two new members of the family Chlamydiaceae and proposal of Chlamydia avium sp. nov. and Chlamydia gallinacea sp. nov.</title>
        <authorList>
            <person name="Sachse K."/>
            <person name="Laroucau K."/>
            <person name="Riege K."/>
            <person name="Wehner S."/>
            <person name="Dilcher M."/>
            <person name="Creasy H.H."/>
            <person name="Weidmann M."/>
            <person name="Myers G."/>
            <person name="Vorimore F."/>
            <person name="Vicari N."/>
            <person name="Magnino S."/>
            <person name="Liebler-Tenorio E."/>
            <person name="Ruettger A."/>
            <person name="Bavoil P.M."/>
            <person name="Hufert F.T."/>
            <person name="Rossello-Mora R."/>
            <person name="Marz M."/>
        </authorList>
    </citation>
    <scope>NUCLEOTIDE SEQUENCE [LARGE SCALE GENOMIC DNA]</scope>
    <source>
        <strain evidence="7 8">10DC88</strain>
    </source>
</reference>
<sequence>MCYSTGATMSIFSLLEERLRKQKHRHLFRSLLSPSNLTDFTSNDYLGFSRSPELKDIFHAAFTSLPSLGSTGSRLLTGHSILADETEQYVASYHNMESALIFNSGYTANLGLISTLVSHQDRVIYDLYIHASIHDGIRLSKAQKIPFRHNDMQHLEKRLSQPFSGNTFVCVESIYSLHGSIAPLTTLCELCKLYGAYLIVDEAHALGIVGSKGEGYVTSLGLQNDVTATIYTFGKALGIHGAAVTGSALLKEYLINFCRPFIYTTAPPPHFFKAIHLAYQYNKTAATLRERLHSRISYLQTQAMNLTESAFQKNSHTPIQPLYISGNVRARITAEQFRTAGFDVRPIVSPTVKQKEELLRICLHAFNTQQEIDDFLNLLNDIQTSSCKLSLQESTQK</sequence>
<dbReference type="Gene3D" id="3.90.1150.10">
    <property type="entry name" value="Aspartate Aminotransferase, domain 1"/>
    <property type="match status" value="1"/>
</dbReference>
<name>W8JFL1_9CHLA</name>
<evidence type="ECO:0000259" key="6">
    <source>
        <dbReference type="Pfam" id="PF00155"/>
    </source>
</evidence>
<keyword evidence="7" id="KW-0012">Acyltransferase</keyword>
<keyword evidence="3 7" id="KW-0808">Transferase</keyword>
<dbReference type="SUPFAM" id="SSF53383">
    <property type="entry name" value="PLP-dependent transferases"/>
    <property type="match status" value="1"/>
</dbReference>
<protein>
    <submittedName>
        <fullName evidence="7">8-amino-7-oxononanoate synthase</fullName>
        <ecNumber evidence="7">2.3.1.47</ecNumber>
    </submittedName>
</protein>
<evidence type="ECO:0000313" key="7">
    <source>
        <dbReference type="EMBL" id="AHK63351.1"/>
    </source>
</evidence>
<dbReference type="PROSITE" id="PS00599">
    <property type="entry name" value="AA_TRANSFER_CLASS_2"/>
    <property type="match status" value="1"/>
</dbReference>
<comment type="cofactor">
    <cofactor evidence="1 5">
        <name>pyridoxal 5'-phosphate</name>
        <dbReference type="ChEBI" id="CHEBI:597326"/>
    </cofactor>
</comment>
<dbReference type="AlphaFoldDB" id="W8JFL1"/>
<accession>W8JFL1</accession>
<dbReference type="PANTHER" id="PTHR13693">
    <property type="entry name" value="CLASS II AMINOTRANSFERASE/8-AMINO-7-OXONONANOATE SYNTHASE"/>
    <property type="match status" value="1"/>
</dbReference>
<evidence type="ECO:0000256" key="1">
    <source>
        <dbReference type="ARBA" id="ARBA00001933"/>
    </source>
</evidence>
<dbReference type="InterPro" id="IPR050087">
    <property type="entry name" value="AON_synthase_class-II"/>
</dbReference>
<dbReference type="HOGENOM" id="CLU_015846_11_2_0"/>
<dbReference type="InterPro" id="IPR001917">
    <property type="entry name" value="Aminotrans_II_pyridoxalP_BS"/>
</dbReference>
<dbReference type="InterPro" id="IPR015424">
    <property type="entry name" value="PyrdxlP-dep_Trfase"/>
</dbReference>
<evidence type="ECO:0000256" key="3">
    <source>
        <dbReference type="ARBA" id="ARBA00022679"/>
    </source>
</evidence>
<organism evidence="7 8">
    <name type="scientific">Chlamydia avium 10DC88</name>
    <dbReference type="NCBI Taxonomy" id="1229831"/>
    <lineage>
        <taxon>Bacteria</taxon>
        <taxon>Pseudomonadati</taxon>
        <taxon>Chlamydiota</taxon>
        <taxon>Chlamydiia</taxon>
        <taxon>Chlamydiales</taxon>
        <taxon>Chlamydiaceae</taxon>
        <taxon>Chlamydia/Chlamydophila group</taxon>
        <taxon>Chlamydia</taxon>
    </lineage>
</organism>
<dbReference type="GO" id="GO:0008710">
    <property type="term" value="F:8-amino-7-oxononanoate synthase activity"/>
    <property type="evidence" value="ECO:0007669"/>
    <property type="project" value="UniProtKB-EC"/>
</dbReference>
<dbReference type="GO" id="GO:0030170">
    <property type="term" value="F:pyridoxal phosphate binding"/>
    <property type="evidence" value="ECO:0007669"/>
    <property type="project" value="InterPro"/>
</dbReference>
<feature type="domain" description="Aminotransferase class I/classII large" evidence="6">
    <location>
        <begin position="36"/>
        <end position="377"/>
    </location>
</feature>
<evidence type="ECO:0000256" key="2">
    <source>
        <dbReference type="ARBA" id="ARBA00010008"/>
    </source>
</evidence>
<dbReference type="Pfam" id="PF00155">
    <property type="entry name" value="Aminotran_1_2"/>
    <property type="match status" value="1"/>
</dbReference>
<gene>
    <name evidence="7" type="primary">bioF</name>
    <name evidence="7" type="ORF">M832_04880</name>
</gene>
<dbReference type="GO" id="GO:0009102">
    <property type="term" value="P:biotin biosynthetic process"/>
    <property type="evidence" value="ECO:0007669"/>
    <property type="project" value="TreeGrafter"/>
</dbReference>
<keyword evidence="4 5" id="KW-0663">Pyridoxal phosphate</keyword>
<dbReference type="PATRIC" id="fig|1229831.3.peg.495"/>
<dbReference type="eggNOG" id="COG0156">
    <property type="taxonomic scope" value="Bacteria"/>
</dbReference>
<proteinExistence type="inferred from homology"/>
<dbReference type="EC" id="2.3.1.47" evidence="7"/>
<dbReference type="Gene3D" id="3.40.640.10">
    <property type="entry name" value="Type I PLP-dependent aspartate aminotransferase-like (Major domain)"/>
    <property type="match status" value="1"/>
</dbReference>
<evidence type="ECO:0000256" key="5">
    <source>
        <dbReference type="RuleBase" id="RU003693"/>
    </source>
</evidence>
<evidence type="ECO:0000313" key="8">
    <source>
        <dbReference type="Proteomes" id="UP000019433"/>
    </source>
</evidence>
<dbReference type="KEGG" id="cav:M832_04880"/>
<dbReference type="InterPro" id="IPR015422">
    <property type="entry name" value="PyrdxlP-dep_Trfase_small"/>
</dbReference>
<dbReference type="STRING" id="1229831.M832_04880"/>
<comment type="similarity">
    <text evidence="2">Belongs to the class-II pyridoxal-phosphate-dependent aminotransferase family. BioF subfamily.</text>
</comment>
<dbReference type="InterPro" id="IPR015421">
    <property type="entry name" value="PyrdxlP-dep_Trfase_major"/>
</dbReference>
<evidence type="ECO:0000256" key="4">
    <source>
        <dbReference type="ARBA" id="ARBA00022898"/>
    </source>
</evidence>